<dbReference type="InterPro" id="IPR051531">
    <property type="entry name" value="N-acetyltransferase"/>
</dbReference>
<evidence type="ECO:0000313" key="3">
    <source>
        <dbReference type="Proteomes" id="UP000623269"/>
    </source>
</evidence>
<dbReference type="PANTHER" id="PTHR43792">
    <property type="entry name" value="GNAT FAMILY, PUTATIVE (AFU_ORTHOLOGUE AFUA_3G00765)-RELATED-RELATED"/>
    <property type="match status" value="1"/>
</dbReference>
<accession>A0A8J7H1C3</accession>
<comment type="caution">
    <text evidence="2">The sequence shown here is derived from an EMBL/GenBank/DDBJ whole genome shotgun (WGS) entry which is preliminary data.</text>
</comment>
<dbReference type="Pfam" id="PF13302">
    <property type="entry name" value="Acetyltransf_3"/>
    <property type="match status" value="1"/>
</dbReference>
<organism evidence="2 3">
    <name type="scientific">Mobilitalea sibirica</name>
    <dbReference type="NCBI Taxonomy" id="1462919"/>
    <lineage>
        <taxon>Bacteria</taxon>
        <taxon>Bacillati</taxon>
        <taxon>Bacillota</taxon>
        <taxon>Clostridia</taxon>
        <taxon>Lachnospirales</taxon>
        <taxon>Lachnospiraceae</taxon>
        <taxon>Mobilitalea</taxon>
    </lineage>
</organism>
<sequence length="184" mass="21618">MIKHIGTNSIETIRLILRRFDIQDANDMYHNWAGDPEVCKFLSWGPHDNISVTERRIRDWIRFYNQSNFYNWALFLKNEEKVIGSISAEILNDIDRTCEVGYCIGKEYWCRGIMTEALRAVMHYLFYEVGYHKIIAKHDVLNVASGMVMQKAGMQFDKVLFHANHRRDGSYGDVAVYVKNRKDD</sequence>
<reference evidence="2" key="1">
    <citation type="submission" date="2020-12" db="EMBL/GenBank/DDBJ databases">
        <title>M. sibirica DSM 26468T genome.</title>
        <authorList>
            <person name="Thieme N."/>
            <person name="Rettenmaier R."/>
            <person name="Zverlov V."/>
            <person name="Liebl W."/>
        </authorList>
    </citation>
    <scope>NUCLEOTIDE SEQUENCE</scope>
    <source>
        <strain evidence="2">DSM 26468</strain>
    </source>
</reference>
<feature type="domain" description="N-acetyltransferase" evidence="1">
    <location>
        <begin position="15"/>
        <end position="183"/>
    </location>
</feature>
<protein>
    <submittedName>
        <fullName evidence="2">GNAT family N-acetyltransferase</fullName>
    </submittedName>
</protein>
<dbReference type="InterPro" id="IPR016181">
    <property type="entry name" value="Acyl_CoA_acyltransferase"/>
</dbReference>
<proteinExistence type="predicted"/>
<dbReference type="AlphaFoldDB" id="A0A8J7H1C3"/>
<dbReference type="PANTHER" id="PTHR43792:SF1">
    <property type="entry name" value="N-ACETYLTRANSFERASE DOMAIN-CONTAINING PROTEIN"/>
    <property type="match status" value="1"/>
</dbReference>
<keyword evidence="3" id="KW-1185">Reference proteome</keyword>
<dbReference type="InterPro" id="IPR000182">
    <property type="entry name" value="GNAT_dom"/>
</dbReference>
<dbReference type="SUPFAM" id="SSF55729">
    <property type="entry name" value="Acyl-CoA N-acyltransferases (Nat)"/>
    <property type="match status" value="1"/>
</dbReference>
<dbReference type="RefSeq" id="WP_197660402.1">
    <property type="nucleotide sequence ID" value="NZ_JAEAGR010000003.1"/>
</dbReference>
<gene>
    <name evidence="2" type="ORF">I5677_04650</name>
</gene>
<evidence type="ECO:0000259" key="1">
    <source>
        <dbReference type="PROSITE" id="PS51186"/>
    </source>
</evidence>
<dbReference type="EMBL" id="JAEAGR010000003">
    <property type="protein sequence ID" value="MBH1940184.1"/>
    <property type="molecule type" value="Genomic_DNA"/>
</dbReference>
<dbReference type="GO" id="GO:0016747">
    <property type="term" value="F:acyltransferase activity, transferring groups other than amino-acyl groups"/>
    <property type="evidence" value="ECO:0007669"/>
    <property type="project" value="InterPro"/>
</dbReference>
<dbReference type="PROSITE" id="PS51186">
    <property type="entry name" value="GNAT"/>
    <property type="match status" value="1"/>
</dbReference>
<dbReference type="Proteomes" id="UP000623269">
    <property type="component" value="Unassembled WGS sequence"/>
</dbReference>
<name>A0A8J7H1C3_9FIRM</name>
<dbReference type="Gene3D" id="3.40.630.30">
    <property type="match status" value="1"/>
</dbReference>
<evidence type="ECO:0000313" key="2">
    <source>
        <dbReference type="EMBL" id="MBH1940184.1"/>
    </source>
</evidence>